<reference evidence="1 2" key="1">
    <citation type="journal article" date="2010" name="J. Bacteriol.">
        <title>Genome sequences of Oceanicola granulosus HTCC2516(T) and Oceanicola batsensis HTCC2597(TDelta).</title>
        <authorList>
            <person name="Thrash J.C."/>
            <person name="Cho J.C."/>
            <person name="Vergin K.L."/>
            <person name="Giovannoni S.J."/>
        </authorList>
    </citation>
    <scope>NUCLEOTIDE SEQUENCE [LARGE SCALE GENOMIC DNA]</scope>
    <source>
        <strain evidence="2">ATCC BAA-863 / DSM 15984 / KCTC 12145 / HTCC2597</strain>
    </source>
</reference>
<dbReference type="Proteomes" id="UP000004318">
    <property type="component" value="Unassembled WGS sequence"/>
</dbReference>
<dbReference type="RefSeq" id="WP_009804390.1">
    <property type="nucleotide sequence ID" value="NZ_CH724131.1"/>
</dbReference>
<keyword evidence="2" id="KW-1185">Reference proteome</keyword>
<evidence type="ECO:0000313" key="2">
    <source>
        <dbReference type="Proteomes" id="UP000004318"/>
    </source>
</evidence>
<name>A3U1V3_PSEBH</name>
<evidence type="ECO:0008006" key="3">
    <source>
        <dbReference type="Google" id="ProtNLM"/>
    </source>
</evidence>
<accession>A3U1V3</accession>
<evidence type="ECO:0000313" key="1">
    <source>
        <dbReference type="EMBL" id="EAQ01887.1"/>
    </source>
</evidence>
<dbReference type="SUPFAM" id="SSF53850">
    <property type="entry name" value="Periplasmic binding protein-like II"/>
    <property type="match status" value="1"/>
</dbReference>
<dbReference type="Gene3D" id="3.40.190.10">
    <property type="entry name" value="Periplasmic binding protein-like II"/>
    <property type="match status" value="1"/>
</dbReference>
<gene>
    <name evidence="1" type="ORF">OB2597_00680</name>
</gene>
<dbReference type="AlphaFoldDB" id="A3U1V3"/>
<dbReference type="HOGENOM" id="CLU_051472_8_1_5"/>
<dbReference type="eggNOG" id="COG3221">
    <property type="taxonomic scope" value="Bacteria"/>
</dbReference>
<dbReference type="OrthoDB" id="7353682at2"/>
<comment type="caution">
    <text evidence="1">The sequence shown here is derived from an EMBL/GenBank/DDBJ whole genome shotgun (WGS) entry which is preliminary data.</text>
</comment>
<dbReference type="PANTHER" id="PTHR35841">
    <property type="entry name" value="PHOSPHONATES-BINDING PERIPLASMIC PROTEIN"/>
    <property type="match status" value="1"/>
</dbReference>
<dbReference type="Pfam" id="PF12974">
    <property type="entry name" value="Phosphonate-bd"/>
    <property type="match status" value="1"/>
</dbReference>
<protein>
    <recommendedName>
        <fullName evidence="3">ABC phosphate/phosphonate transporter, periplasmic ligand binding protein</fullName>
    </recommendedName>
</protein>
<dbReference type="EMBL" id="AAMO01000010">
    <property type="protein sequence ID" value="EAQ01887.1"/>
    <property type="molecule type" value="Genomic_DNA"/>
</dbReference>
<dbReference type="PANTHER" id="PTHR35841:SF1">
    <property type="entry name" value="PHOSPHONATES-BINDING PERIPLASMIC PROTEIN"/>
    <property type="match status" value="1"/>
</dbReference>
<proteinExistence type="predicted"/>
<sequence length="250" mass="27344">MIASLPMYDRPETAGANDRFWDGVREHLAERGIAAPERLSRGEDLWSCWENPDLFLSQTCGLPYRSRLHGKVRIVGTPDYRLEGCPPGHYASWMIVRADDDRTEPHHWREKRFVFNEARSQSGWAGPLAHALRLGSGFASMRESGSHVASARAVAEGEADIAGIDAQTWRMIEACDPWADRLRRIGTTPPTPGLPFITGPHTPPETVAALRAAIGAAIAALSAGDRAVLHLHDIVTIDAADYLAVPTPQA</sequence>
<organism evidence="1 2">
    <name type="scientific">Pseudooceanicola batsensis (strain ATCC BAA-863 / DSM 15984 / KCTC 12145 / HTCC2597)</name>
    <name type="common">Oceanicola batsensis</name>
    <dbReference type="NCBI Taxonomy" id="252305"/>
    <lineage>
        <taxon>Bacteria</taxon>
        <taxon>Pseudomonadati</taxon>
        <taxon>Pseudomonadota</taxon>
        <taxon>Alphaproteobacteria</taxon>
        <taxon>Rhodobacterales</taxon>
        <taxon>Paracoccaceae</taxon>
        <taxon>Pseudooceanicola</taxon>
    </lineage>
</organism>
<dbReference type="STRING" id="252305.OB2597_00680"/>